<reference evidence="1" key="1">
    <citation type="submission" date="2022-05" db="EMBL/GenBank/DDBJ databases">
        <title>Jatrophihabitans sp. SB3-54 whole genome sequence.</title>
        <authorList>
            <person name="Suh M.K."/>
            <person name="Eom M.K."/>
            <person name="Kim J.S."/>
            <person name="Kim H.S."/>
            <person name="Do H.E."/>
            <person name="Shin Y.K."/>
            <person name="Lee J.-S."/>
        </authorList>
    </citation>
    <scope>NUCLEOTIDE SEQUENCE</scope>
    <source>
        <strain evidence="1">SB3-54</strain>
    </source>
</reference>
<proteinExistence type="predicted"/>
<dbReference type="EMBL" id="CP097463">
    <property type="protein sequence ID" value="WAX55769.1"/>
    <property type="molecule type" value="Genomic_DNA"/>
</dbReference>
<sequence>MNDTDKKKLYAAVSTIVNLEAQLTNLGGRGARAAKLWAETASKSQDEKVKKGLKAASAGLTELVKDAKVVLKDLNALGKDTSNATLLAGHATGKEFRDKVVAKRLASSKAFEQKAAKFTNGVLSILGGNLYPQMSDVDVKVSMSSLKNFAHYYNEMRIGLAKL</sequence>
<name>A0ABY7JX66_9ACTN</name>
<dbReference type="Proteomes" id="UP001164693">
    <property type="component" value="Chromosome"/>
</dbReference>
<evidence type="ECO:0000313" key="2">
    <source>
        <dbReference type="Proteomes" id="UP001164693"/>
    </source>
</evidence>
<dbReference type="RefSeq" id="WP_269442292.1">
    <property type="nucleotide sequence ID" value="NZ_CP097463.1"/>
</dbReference>
<gene>
    <name evidence="1" type="ORF">M6B22_14630</name>
</gene>
<keyword evidence="2" id="KW-1185">Reference proteome</keyword>
<protein>
    <submittedName>
        <fullName evidence="1">Uncharacterized protein</fullName>
    </submittedName>
</protein>
<accession>A0ABY7JX66</accession>
<organism evidence="1 2">
    <name type="scientific">Jatrophihabitans cynanchi</name>
    <dbReference type="NCBI Taxonomy" id="2944128"/>
    <lineage>
        <taxon>Bacteria</taxon>
        <taxon>Bacillati</taxon>
        <taxon>Actinomycetota</taxon>
        <taxon>Actinomycetes</taxon>
        <taxon>Jatrophihabitantales</taxon>
        <taxon>Jatrophihabitantaceae</taxon>
        <taxon>Jatrophihabitans</taxon>
    </lineage>
</organism>
<evidence type="ECO:0000313" key="1">
    <source>
        <dbReference type="EMBL" id="WAX55769.1"/>
    </source>
</evidence>